<evidence type="ECO:0000256" key="7">
    <source>
        <dbReference type="ARBA" id="ARBA00022989"/>
    </source>
</evidence>
<evidence type="ECO:0000256" key="2">
    <source>
        <dbReference type="ARBA" id="ARBA00022448"/>
    </source>
</evidence>
<accession>A0AAW6XLD7</accession>
<comment type="subcellular location">
    <subcellularLocation>
        <location evidence="1">Cell membrane</location>
        <topology evidence="1">Multi-pass membrane protein</topology>
    </subcellularLocation>
</comment>
<dbReference type="EMBL" id="JASOGN010000187">
    <property type="protein sequence ID" value="MDK6503687.1"/>
    <property type="molecule type" value="Genomic_DNA"/>
</dbReference>
<organism evidence="10 11">
    <name type="scientific">Lactobacillus crispatus</name>
    <dbReference type="NCBI Taxonomy" id="47770"/>
    <lineage>
        <taxon>Bacteria</taxon>
        <taxon>Bacillati</taxon>
        <taxon>Bacillota</taxon>
        <taxon>Bacilli</taxon>
        <taxon>Lactobacillales</taxon>
        <taxon>Lactobacillaceae</taxon>
        <taxon>Lactobacillus</taxon>
    </lineage>
</organism>
<keyword evidence="6 9" id="KW-0812">Transmembrane</keyword>
<dbReference type="PANTHER" id="PTHR37324:SF2">
    <property type="entry name" value="PTS SYSTEM GALACTITOL-SPECIFIC EIIC COMPONENT"/>
    <property type="match status" value="1"/>
</dbReference>
<dbReference type="InterPro" id="IPR004703">
    <property type="entry name" value="PTS_sugar-sp_permease"/>
</dbReference>
<feature type="transmembrane region" description="Helical" evidence="9">
    <location>
        <begin position="12"/>
        <end position="35"/>
    </location>
</feature>
<protein>
    <submittedName>
        <fullName evidence="10">PTS transporter subunit IIC</fullName>
    </submittedName>
</protein>
<evidence type="ECO:0000256" key="9">
    <source>
        <dbReference type="SAM" id="Phobius"/>
    </source>
</evidence>
<dbReference type="GO" id="GO:0015577">
    <property type="term" value="F:galactitol transmembrane transporter activity"/>
    <property type="evidence" value="ECO:0007669"/>
    <property type="project" value="InterPro"/>
</dbReference>
<dbReference type="PANTHER" id="PTHR37324">
    <property type="entry name" value="PTS SYSTEM GALACTITOL-SPECIFIC EIIC COMPONENT"/>
    <property type="match status" value="1"/>
</dbReference>
<dbReference type="GO" id="GO:0005886">
    <property type="term" value="C:plasma membrane"/>
    <property type="evidence" value="ECO:0007669"/>
    <property type="project" value="UniProtKB-SubCell"/>
</dbReference>
<sequence length="51" mass="5649">MNDIAHTLYNIVQYILGFGPTVMLPLVLFILALFFKVKPAKALRSSLTVGI</sequence>
<evidence type="ECO:0000256" key="5">
    <source>
        <dbReference type="ARBA" id="ARBA00022683"/>
    </source>
</evidence>
<evidence type="ECO:0000313" key="11">
    <source>
        <dbReference type="Proteomes" id="UP001230300"/>
    </source>
</evidence>
<dbReference type="Pfam" id="PF03611">
    <property type="entry name" value="EIIC-GAT"/>
    <property type="match status" value="1"/>
</dbReference>
<dbReference type="Proteomes" id="UP001230300">
    <property type="component" value="Unassembled WGS sequence"/>
</dbReference>
<keyword evidence="5" id="KW-0598">Phosphotransferase system</keyword>
<dbReference type="GO" id="GO:0009401">
    <property type="term" value="P:phosphoenolpyruvate-dependent sugar phosphotransferase system"/>
    <property type="evidence" value="ECO:0007669"/>
    <property type="project" value="UniProtKB-KW"/>
</dbReference>
<dbReference type="InterPro" id="IPR013853">
    <property type="entry name" value="EIIC-GAT"/>
</dbReference>
<name>A0AAW6XLD7_9LACO</name>
<keyword evidence="7 9" id="KW-1133">Transmembrane helix</keyword>
<proteinExistence type="predicted"/>
<gene>
    <name evidence="10" type="ORF">QP235_11070</name>
</gene>
<evidence type="ECO:0000256" key="3">
    <source>
        <dbReference type="ARBA" id="ARBA00022475"/>
    </source>
</evidence>
<keyword evidence="3" id="KW-1003">Cell membrane</keyword>
<comment type="caution">
    <text evidence="10">The sequence shown here is derived from an EMBL/GenBank/DDBJ whole genome shotgun (WGS) entry which is preliminary data.</text>
</comment>
<dbReference type="AlphaFoldDB" id="A0AAW6XLD7"/>
<evidence type="ECO:0000256" key="8">
    <source>
        <dbReference type="ARBA" id="ARBA00023136"/>
    </source>
</evidence>
<reference evidence="10" key="1">
    <citation type="submission" date="2023-05" db="EMBL/GenBank/DDBJ databases">
        <title>Cataloging the Phylogenetic Diversity of Human Bladder Bacteria.</title>
        <authorList>
            <person name="Du J."/>
        </authorList>
    </citation>
    <scope>NUCLEOTIDE SEQUENCE</scope>
    <source>
        <strain evidence="10">UMB9226</strain>
    </source>
</reference>
<evidence type="ECO:0000256" key="1">
    <source>
        <dbReference type="ARBA" id="ARBA00004651"/>
    </source>
</evidence>
<keyword evidence="4" id="KW-0762">Sugar transport</keyword>
<evidence type="ECO:0000256" key="4">
    <source>
        <dbReference type="ARBA" id="ARBA00022597"/>
    </source>
</evidence>
<keyword evidence="2" id="KW-0813">Transport</keyword>
<evidence type="ECO:0000256" key="6">
    <source>
        <dbReference type="ARBA" id="ARBA00022692"/>
    </source>
</evidence>
<feature type="non-terminal residue" evidence="10">
    <location>
        <position position="51"/>
    </location>
</feature>
<keyword evidence="8 9" id="KW-0472">Membrane</keyword>
<evidence type="ECO:0000313" key="10">
    <source>
        <dbReference type="EMBL" id="MDK6503687.1"/>
    </source>
</evidence>